<evidence type="ECO:0000259" key="6">
    <source>
        <dbReference type="Pfam" id="PF00700"/>
    </source>
</evidence>
<dbReference type="InterPro" id="IPR001492">
    <property type="entry name" value="Flagellin"/>
</dbReference>
<dbReference type="Pfam" id="PF00700">
    <property type="entry name" value="Flagellin_C"/>
    <property type="match status" value="1"/>
</dbReference>
<dbReference type="InterPro" id="IPR046358">
    <property type="entry name" value="Flagellin_C"/>
</dbReference>
<dbReference type="GO" id="GO:0009288">
    <property type="term" value="C:bacterial-type flagellum"/>
    <property type="evidence" value="ECO:0007669"/>
    <property type="project" value="UniProtKB-SubCell"/>
</dbReference>
<evidence type="ECO:0000256" key="2">
    <source>
        <dbReference type="ARBA" id="ARBA00023143"/>
    </source>
</evidence>
<evidence type="ECO:0000313" key="7">
    <source>
        <dbReference type="EMBL" id="MBB4099847.1"/>
    </source>
</evidence>
<reference evidence="7 8" key="1">
    <citation type="submission" date="2020-08" db="EMBL/GenBank/DDBJ databases">
        <title>Genomic Encyclopedia of Type Strains, Phase IV (KMG-IV): sequencing the most valuable type-strain genomes for metagenomic binning, comparative biology and taxonomic classification.</title>
        <authorList>
            <person name="Goeker M."/>
        </authorList>
    </citation>
    <scope>NUCLEOTIDE SEQUENCE [LARGE SCALE GENOMIC DNA]</scope>
    <source>
        <strain evidence="7 8">DSM 101806</strain>
    </source>
</reference>
<comment type="subcellular location">
    <subcellularLocation>
        <location evidence="3">Secreted</location>
    </subcellularLocation>
    <subcellularLocation>
        <location evidence="3">Bacterial flagellum</location>
    </subcellularLocation>
</comment>
<keyword evidence="3" id="KW-0964">Secreted</keyword>
<keyword evidence="2 3" id="KW-0975">Bacterial flagellum</keyword>
<keyword evidence="7" id="KW-0282">Flagellum</keyword>
<proteinExistence type="inferred from homology"/>
<sequence>MRIATSQMYSRPTSLMTQLTAAADKTQTQIATTKLGITAATDAAAYIKLQQIARATTGDATYKSNITIAQGVNAQTDQTLESVETQMQRALELATRAKSDTLSDSDRASIGKELDSIRDTLFALANTKDDIRGQPLFGGATGDTAYVKNADGSISFAGTGEPSAIPIGDGESVQPTISGERVFSPAGADMFAILGSLSDALKSGTNVQAAGAAALDGINASLDTVALARASVGARGARLDLQADRLTEVAETRETTRSGIEDTDIPTAVANLQKTLTVLQATQASFSKLTSVSLFDYLK</sequence>
<keyword evidence="7" id="KW-0966">Cell projection</keyword>
<dbReference type="GO" id="GO:0005576">
    <property type="term" value="C:extracellular region"/>
    <property type="evidence" value="ECO:0007669"/>
    <property type="project" value="UniProtKB-SubCell"/>
</dbReference>
<keyword evidence="8" id="KW-1185">Reference proteome</keyword>
<evidence type="ECO:0000256" key="4">
    <source>
        <dbReference type="SAM" id="Coils"/>
    </source>
</evidence>
<feature type="domain" description="Flagellin C-terminal" evidence="6">
    <location>
        <begin position="216"/>
        <end position="298"/>
    </location>
</feature>
<comment type="function">
    <text evidence="3">Flagellin is the subunit protein which polymerizes to form the filaments of bacterial flagella.</text>
</comment>
<dbReference type="PANTHER" id="PTHR42792">
    <property type="entry name" value="FLAGELLIN"/>
    <property type="match status" value="1"/>
</dbReference>
<evidence type="ECO:0000259" key="5">
    <source>
        <dbReference type="Pfam" id="PF00669"/>
    </source>
</evidence>
<dbReference type="Proteomes" id="UP000557392">
    <property type="component" value="Unassembled WGS sequence"/>
</dbReference>
<gene>
    <name evidence="7" type="ORF">GGR46_003419</name>
</gene>
<dbReference type="SUPFAM" id="SSF64518">
    <property type="entry name" value="Phase 1 flagellin"/>
    <property type="match status" value="1"/>
</dbReference>
<accession>A0A7W6NXN5</accession>
<name>A0A7W6NXN5_9SPHN</name>
<dbReference type="AlphaFoldDB" id="A0A7W6NXN5"/>
<dbReference type="GO" id="GO:0005198">
    <property type="term" value="F:structural molecule activity"/>
    <property type="evidence" value="ECO:0007669"/>
    <property type="project" value="UniProtKB-UniRule"/>
</dbReference>
<dbReference type="Pfam" id="PF00669">
    <property type="entry name" value="Flagellin_N"/>
    <property type="match status" value="1"/>
</dbReference>
<evidence type="ECO:0000256" key="1">
    <source>
        <dbReference type="ARBA" id="ARBA00005709"/>
    </source>
</evidence>
<dbReference type="InterPro" id="IPR001029">
    <property type="entry name" value="Flagellin_N"/>
</dbReference>
<keyword evidence="4" id="KW-0175">Coiled coil</keyword>
<protein>
    <recommendedName>
        <fullName evidence="3">Flagellin</fullName>
    </recommendedName>
</protein>
<dbReference type="Gene3D" id="1.20.1330.10">
    <property type="entry name" value="f41 fragment of flagellin, N-terminal domain"/>
    <property type="match status" value="1"/>
</dbReference>
<keyword evidence="7" id="KW-0969">Cilium</keyword>
<comment type="similarity">
    <text evidence="1 3">Belongs to the bacterial flagellin family.</text>
</comment>
<evidence type="ECO:0000256" key="3">
    <source>
        <dbReference type="RuleBase" id="RU362073"/>
    </source>
</evidence>
<organism evidence="7 8">
    <name type="scientific">Sphingomonas kyeonggiensis</name>
    <dbReference type="NCBI Taxonomy" id="1268553"/>
    <lineage>
        <taxon>Bacteria</taxon>
        <taxon>Pseudomonadati</taxon>
        <taxon>Pseudomonadota</taxon>
        <taxon>Alphaproteobacteria</taxon>
        <taxon>Sphingomonadales</taxon>
        <taxon>Sphingomonadaceae</taxon>
        <taxon>Sphingomonas</taxon>
    </lineage>
</organism>
<comment type="caution">
    <text evidence="7">The sequence shown here is derived from an EMBL/GenBank/DDBJ whole genome shotgun (WGS) entry which is preliminary data.</text>
</comment>
<evidence type="ECO:0000313" key="8">
    <source>
        <dbReference type="Proteomes" id="UP000557392"/>
    </source>
</evidence>
<dbReference type="PANTHER" id="PTHR42792:SF1">
    <property type="entry name" value="FLAGELLAR HOOK-ASSOCIATED PROTEIN 3"/>
    <property type="match status" value="1"/>
</dbReference>
<dbReference type="EMBL" id="JACIEH010000003">
    <property type="protein sequence ID" value="MBB4099847.1"/>
    <property type="molecule type" value="Genomic_DNA"/>
</dbReference>
<feature type="coiled-coil region" evidence="4">
    <location>
        <begin position="73"/>
        <end position="100"/>
    </location>
</feature>
<dbReference type="RefSeq" id="WP_183999204.1">
    <property type="nucleotide sequence ID" value="NZ_JACIEH010000003.1"/>
</dbReference>
<feature type="domain" description="Flagellin N-terminal" evidence="5">
    <location>
        <begin position="3"/>
        <end position="128"/>
    </location>
</feature>